<evidence type="ECO:0000259" key="2">
    <source>
        <dbReference type="PROSITE" id="PS50943"/>
    </source>
</evidence>
<comment type="caution">
    <text evidence="3">The sequence shown here is derived from an EMBL/GenBank/DDBJ whole genome shotgun (WGS) entry which is preliminary data.</text>
</comment>
<keyword evidence="4" id="KW-1185">Reference proteome</keyword>
<dbReference type="InterPro" id="IPR050807">
    <property type="entry name" value="TransReg_Diox_bact_type"/>
</dbReference>
<evidence type="ECO:0000313" key="4">
    <source>
        <dbReference type="Proteomes" id="UP001597417"/>
    </source>
</evidence>
<dbReference type="Gene3D" id="1.10.260.40">
    <property type="entry name" value="lambda repressor-like DNA-binding domains"/>
    <property type="match status" value="1"/>
</dbReference>
<proteinExistence type="predicted"/>
<keyword evidence="1" id="KW-0238">DNA-binding</keyword>
<dbReference type="RefSeq" id="WP_378268425.1">
    <property type="nucleotide sequence ID" value="NZ_JBHUKR010000018.1"/>
</dbReference>
<organism evidence="3 4">
    <name type="scientific">Amycolatopsis pigmentata</name>
    <dbReference type="NCBI Taxonomy" id="450801"/>
    <lineage>
        <taxon>Bacteria</taxon>
        <taxon>Bacillati</taxon>
        <taxon>Actinomycetota</taxon>
        <taxon>Actinomycetes</taxon>
        <taxon>Pseudonocardiales</taxon>
        <taxon>Pseudonocardiaceae</taxon>
        <taxon>Amycolatopsis</taxon>
    </lineage>
</organism>
<dbReference type="InterPro" id="IPR010982">
    <property type="entry name" value="Lambda_DNA-bd_dom_sf"/>
</dbReference>
<dbReference type="PANTHER" id="PTHR46797:SF1">
    <property type="entry name" value="METHYLPHOSPHONATE SYNTHASE"/>
    <property type="match status" value="1"/>
</dbReference>
<dbReference type="Proteomes" id="UP001597417">
    <property type="component" value="Unassembled WGS sequence"/>
</dbReference>
<evidence type="ECO:0000256" key="1">
    <source>
        <dbReference type="ARBA" id="ARBA00023125"/>
    </source>
</evidence>
<gene>
    <name evidence="3" type="ORF">ACFSXZ_29090</name>
</gene>
<protein>
    <submittedName>
        <fullName evidence="3">Helix-turn-helix domain-containing protein</fullName>
    </submittedName>
</protein>
<dbReference type="EMBL" id="JBHUKR010000018">
    <property type="protein sequence ID" value="MFD2420395.1"/>
    <property type="molecule type" value="Genomic_DNA"/>
</dbReference>
<dbReference type="CDD" id="cd00093">
    <property type="entry name" value="HTH_XRE"/>
    <property type="match status" value="1"/>
</dbReference>
<feature type="domain" description="HTH cro/C1-type" evidence="2">
    <location>
        <begin position="12"/>
        <end position="66"/>
    </location>
</feature>
<dbReference type="PANTHER" id="PTHR46797">
    <property type="entry name" value="HTH-TYPE TRANSCRIPTIONAL REGULATOR"/>
    <property type="match status" value="1"/>
</dbReference>
<dbReference type="SUPFAM" id="SSF47413">
    <property type="entry name" value="lambda repressor-like DNA-binding domains"/>
    <property type="match status" value="1"/>
</dbReference>
<evidence type="ECO:0000313" key="3">
    <source>
        <dbReference type="EMBL" id="MFD2420395.1"/>
    </source>
</evidence>
<reference evidence="4" key="1">
    <citation type="journal article" date="2019" name="Int. J. Syst. Evol. Microbiol.">
        <title>The Global Catalogue of Microorganisms (GCM) 10K type strain sequencing project: providing services to taxonomists for standard genome sequencing and annotation.</title>
        <authorList>
            <consortium name="The Broad Institute Genomics Platform"/>
            <consortium name="The Broad Institute Genome Sequencing Center for Infectious Disease"/>
            <person name="Wu L."/>
            <person name="Ma J."/>
        </authorList>
    </citation>
    <scope>NUCLEOTIDE SEQUENCE [LARGE SCALE GENOMIC DNA]</scope>
    <source>
        <strain evidence="4">CGMCC 4.7645</strain>
    </source>
</reference>
<dbReference type="Pfam" id="PF13560">
    <property type="entry name" value="HTH_31"/>
    <property type="match status" value="1"/>
</dbReference>
<name>A0ABW5G0D3_9PSEU</name>
<dbReference type="InterPro" id="IPR001387">
    <property type="entry name" value="Cro/C1-type_HTH"/>
</dbReference>
<dbReference type="SMART" id="SM00530">
    <property type="entry name" value="HTH_XRE"/>
    <property type="match status" value="1"/>
</dbReference>
<dbReference type="PROSITE" id="PS50943">
    <property type="entry name" value="HTH_CROC1"/>
    <property type="match status" value="1"/>
</dbReference>
<sequence>MDHFYEQFGARIRRVRQQAGINQEELGHRVGLNRSSISNVEKGRQRVPLHMIMEFAEALDVPAATLLPGDTTQLDPLRGVPQETRPFVEDILHTAGETSHD</sequence>
<accession>A0ABW5G0D3</accession>